<dbReference type="PANTHER" id="PTHR46760:SF1">
    <property type="entry name" value="TRANSCRIPTION TERMINATION FACTOR 1"/>
    <property type="match status" value="1"/>
</dbReference>
<dbReference type="Proteomes" id="UP001652741">
    <property type="component" value="Chromosome ssa09"/>
</dbReference>
<dbReference type="PANTHER" id="PTHR46760">
    <property type="entry name" value="TRANSCRIPTION TERMINATION FACTOR 1"/>
    <property type="match status" value="1"/>
</dbReference>
<dbReference type="RefSeq" id="XP_045580228.1">
    <property type="nucleotide sequence ID" value="XM_045724272.1"/>
</dbReference>
<feature type="region of interest" description="Disordered" evidence="1">
    <location>
        <begin position="84"/>
        <end position="106"/>
    </location>
</feature>
<organism evidence="2 3">
    <name type="scientific">Salmo salar</name>
    <name type="common">Atlantic salmon</name>
    <dbReference type="NCBI Taxonomy" id="8030"/>
    <lineage>
        <taxon>Eukaryota</taxon>
        <taxon>Metazoa</taxon>
        <taxon>Chordata</taxon>
        <taxon>Craniata</taxon>
        <taxon>Vertebrata</taxon>
        <taxon>Euteleostomi</taxon>
        <taxon>Actinopterygii</taxon>
        <taxon>Neopterygii</taxon>
        <taxon>Teleostei</taxon>
        <taxon>Protacanthopterygii</taxon>
        <taxon>Salmoniformes</taxon>
        <taxon>Salmonidae</taxon>
        <taxon>Salmoninae</taxon>
        <taxon>Salmo</taxon>
    </lineage>
</organism>
<reference evidence="3" key="1">
    <citation type="submission" date="2025-08" db="UniProtKB">
        <authorList>
            <consortium name="RefSeq"/>
        </authorList>
    </citation>
    <scope>IDENTIFICATION</scope>
</reference>
<dbReference type="GeneID" id="123744686"/>
<protein>
    <submittedName>
        <fullName evidence="3">Uncharacterized protein</fullName>
    </submittedName>
</protein>
<proteinExistence type="predicted"/>
<dbReference type="InterPro" id="IPR053078">
    <property type="entry name" value="TTF1-like"/>
</dbReference>
<evidence type="ECO:0000256" key="1">
    <source>
        <dbReference type="SAM" id="MobiDB-lite"/>
    </source>
</evidence>
<name>A0ABM3FAB0_SALSA</name>
<evidence type="ECO:0000313" key="2">
    <source>
        <dbReference type="Proteomes" id="UP001652741"/>
    </source>
</evidence>
<evidence type="ECO:0000313" key="3">
    <source>
        <dbReference type="RefSeq" id="XP_045580228.1"/>
    </source>
</evidence>
<gene>
    <name evidence="3" type="primary">LOC123744686</name>
</gene>
<keyword evidence="2" id="KW-1185">Reference proteome</keyword>
<accession>A0ABM3FAB0</accession>
<sequence>MLYGNKWVKISQLTGRSEITLMKRFSQIFKSSGTWELNIMTLNPLPDILFHSYFLDIYYQRCLNNAPACLVGFFSHKLRSLERGRTEETNGSRARPPAGTGGSWQRTCHHQERQAVQQHPLDRCVPRVKTCHRDQCRMKWLNAMQVEDSADIDWEEIAHTVGGVTPICYVQMHYHKLKVAKVPLQQSMSFCEIIDFLHSSVLPQFEELLCHSQAESGETESRDDRRELFLLSEIFENEDD</sequence>